<comment type="caution">
    <text evidence="1">The sequence shown here is derived from an EMBL/GenBank/DDBJ whole genome shotgun (WGS) entry which is preliminary data.</text>
</comment>
<dbReference type="InterPro" id="IPR023214">
    <property type="entry name" value="HAD_sf"/>
</dbReference>
<dbReference type="NCBIfam" id="TIGR01509">
    <property type="entry name" value="HAD-SF-IA-v3"/>
    <property type="match status" value="1"/>
</dbReference>
<sequence>MELIPLTGAAFDMDGTLIDTEPRNRVMWARLFDAHGVPCDDALLSSFTGRRGREVLAELLHLFPGREVEELFQQAVARENDPDLPPAHPVPGAVELVRGLSAAGVPIAVVTSGMWGYAEPILTGLGVLDLFDAVVTADDVTHGKPHPEGFLAAARLLGLDPAGMVAFEDAPAGVAAVRAAGMTCIGVSTTQTADALAEADRVVPNLKEIDVLPGPALRVSGG</sequence>
<dbReference type="GO" id="GO:0050308">
    <property type="term" value="F:sugar-phosphatase activity"/>
    <property type="evidence" value="ECO:0007669"/>
    <property type="project" value="UniProtKB-EC"/>
</dbReference>
<dbReference type="InterPro" id="IPR036412">
    <property type="entry name" value="HAD-like_sf"/>
</dbReference>
<accession>A0A7W3QPN0</accession>
<keyword evidence="2" id="KW-1185">Reference proteome</keyword>
<dbReference type="AlphaFoldDB" id="A0A7W3QPN0"/>
<keyword evidence="1" id="KW-0378">Hydrolase</keyword>
<dbReference type="RefSeq" id="WP_182846767.1">
    <property type="nucleotide sequence ID" value="NZ_BAAALP010000126.1"/>
</dbReference>
<proteinExistence type="predicted"/>
<dbReference type="Gene3D" id="3.40.50.1000">
    <property type="entry name" value="HAD superfamily/HAD-like"/>
    <property type="match status" value="1"/>
</dbReference>
<dbReference type="InterPro" id="IPR023198">
    <property type="entry name" value="PGP-like_dom2"/>
</dbReference>
<dbReference type="SFLD" id="SFLDG01129">
    <property type="entry name" value="C1.5:_HAD__Beta-PGM__Phosphata"/>
    <property type="match status" value="1"/>
</dbReference>
<dbReference type="PANTHER" id="PTHR43481">
    <property type="entry name" value="FRUCTOSE-1-PHOSPHATE PHOSPHATASE"/>
    <property type="match status" value="1"/>
</dbReference>
<dbReference type="InterPro" id="IPR006439">
    <property type="entry name" value="HAD-SF_hydro_IA"/>
</dbReference>
<protein>
    <submittedName>
        <fullName evidence="1">Sugar-phosphatase</fullName>
        <ecNumber evidence="1">3.1.3.23</ecNumber>
    </submittedName>
</protein>
<dbReference type="InterPro" id="IPR051806">
    <property type="entry name" value="HAD-like_SPP"/>
</dbReference>
<dbReference type="PRINTS" id="PR00413">
    <property type="entry name" value="HADHALOGNASE"/>
</dbReference>
<dbReference type="PANTHER" id="PTHR43481:SF4">
    <property type="entry name" value="GLYCEROL-1-PHOSPHATE PHOSPHOHYDROLASE 1-RELATED"/>
    <property type="match status" value="1"/>
</dbReference>
<reference evidence="1 2" key="1">
    <citation type="submission" date="2020-08" db="EMBL/GenBank/DDBJ databases">
        <title>Genomic Encyclopedia of Type Strains, Phase IV (KMG-IV): sequencing the most valuable type-strain genomes for metagenomic binning, comparative biology and taxonomic classification.</title>
        <authorList>
            <person name="Goeker M."/>
        </authorList>
    </citation>
    <scope>NUCLEOTIDE SEQUENCE [LARGE SCALE GENOMIC DNA]</scope>
    <source>
        <strain evidence="1 2">DSM 44197</strain>
    </source>
</reference>
<dbReference type="Proteomes" id="UP000572680">
    <property type="component" value="Unassembled WGS sequence"/>
</dbReference>
<dbReference type="SFLD" id="SFLDS00003">
    <property type="entry name" value="Haloacid_Dehalogenase"/>
    <property type="match status" value="1"/>
</dbReference>
<dbReference type="EMBL" id="JACJIA010000009">
    <property type="protein sequence ID" value="MBA8954746.1"/>
    <property type="molecule type" value="Genomic_DNA"/>
</dbReference>
<organism evidence="1 2">
    <name type="scientific">Actinomadura namibiensis</name>
    <dbReference type="NCBI Taxonomy" id="182080"/>
    <lineage>
        <taxon>Bacteria</taxon>
        <taxon>Bacillati</taxon>
        <taxon>Actinomycetota</taxon>
        <taxon>Actinomycetes</taxon>
        <taxon>Streptosporangiales</taxon>
        <taxon>Thermomonosporaceae</taxon>
        <taxon>Actinomadura</taxon>
    </lineage>
</organism>
<dbReference type="Gene3D" id="1.10.150.240">
    <property type="entry name" value="Putative phosphatase, domain 2"/>
    <property type="match status" value="1"/>
</dbReference>
<evidence type="ECO:0000313" key="2">
    <source>
        <dbReference type="Proteomes" id="UP000572680"/>
    </source>
</evidence>
<evidence type="ECO:0000313" key="1">
    <source>
        <dbReference type="EMBL" id="MBA8954746.1"/>
    </source>
</evidence>
<name>A0A7W3QPN0_ACTNM</name>
<gene>
    <name evidence="1" type="ORF">HNR61_006403</name>
</gene>
<dbReference type="SUPFAM" id="SSF56784">
    <property type="entry name" value="HAD-like"/>
    <property type="match status" value="1"/>
</dbReference>
<dbReference type="EC" id="3.1.3.23" evidence="1"/>
<dbReference type="SFLD" id="SFLDG01135">
    <property type="entry name" value="C1.5.6:_HAD__Beta-PGM__Phospha"/>
    <property type="match status" value="1"/>
</dbReference>
<dbReference type="Pfam" id="PF00702">
    <property type="entry name" value="Hydrolase"/>
    <property type="match status" value="1"/>
</dbReference>